<dbReference type="AlphaFoldDB" id="A0A2L0F3L5"/>
<feature type="signal peptide" evidence="1">
    <location>
        <begin position="1"/>
        <end position="36"/>
    </location>
</feature>
<evidence type="ECO:0000313" key="2">
    <source>
        <dbReference type="EMBL" id="AUX46101.1"/>
    </source>
</evidence>
<protein>
    <recommendedName>
        <fullName evidence="4">Secreted protein</fullName>
    </recommendedName>
</protein>
<reference evidence="2 3" key="1">
    <citation type="submission" date="2015-09" db="EMBL/GenBank/DDBJ databases">
        <title>Sorangium comparison.</title>
        <authorList>
            <person name="Zaburannyi N."/>
            <person name="Bunk B."/>
            <person name="Overmann J."/>
            <person name="Mueller R."/>
        </authorList>
    </citation>
    <scope>NUCLEOTIDE SEQUENCE [LARGE SCALE GENOMIC DNA]</scope>
    <source>
        <strain evidence="2 3">So ce26</strain>
    </source>
</reference>
<evidence type="ECO:0000313" key="3">
    <source>
        <dbReference type="Proteomes" id="UP000238348"/>
    </source>
</evidence>
<feature type="chain" id="PRO_5014727026" description="Secreted protein" evidence="1">
    <location>
        <begin position="37"/>
        <end position="560"/>
    </location>
</feature>
<dbReference type="OrthoDB" id="5497495at2"/>
<evidence type="ECO:0000256" key="1">
    <source>
        <dbReference type="SAM" id="SignalP"/>
    </source>
</evidence>
<dbReference type="SUPFAM" id="SSF53474">
    <property type="entry name" value="alpha/beta-Hydrolases"/>
    <property type="match status" value="1"/>
</dbReference>
<accession>A0A2L0F3L5</accession>
<dbReference type="Proteomes" id="UP000238348">
    <property type="component" value="Chromosome"/>
</dbReference>
<organism evidence="2 3">
    <name type="scientific">Sorangium cellulosum</name>
    <name type="common">Polyangium cellulosum</name>
    <dbReference type="NCBI Taxonomy" id="56"/>
    <lineage>
        <taxon>Bacteria</taxon>
        <taxon>Pseudomonadati</taxon>
        <taxon>Myxococcota</taxon>
        <taxon>Polyangia</taxon>
        <taxon>Polyangiales</taxon>
        <taxon>Polyangiaceae</taxon>
        <taxon>Sorangium</taxon>
    </lineage>
</organism>
<dbReference type="InterPro" id="IPR029058">
    <property type="entry name" value="AB_hydrolase_fold"/>
</dbReference>
<dbReference type="RefSeq" id="WP_104984363.1">
    <property type="nucleotide sequence ID" value="NZ_CP012673.1"/>
</dbReference>
<dbReference type="EMBL" id="CP012673">
    <property type="protein sequence ID" value="AUX46101.1"/>
    <property type="molecule type" value="Genomic_DNA"/>
</dbReference>
<sequence>MTSITSAHRRRPLIGRGAFAFVTAAALSLGAGCAVAPVDGPVDAEDGAAEENGAAASALTLQQLEQSFVDACDGAIRSSYGPGFTGSCAVSNFTRTAIDAGQNIFEYSADVRVGHSARDVIGLHRVVRESSPFQPAASGDAVMLVHGDAWAFRGAFLDTGHGDTFAAFLAKNGVDVWGIDLGWTRVLPGTSDFSFMSTWGIDKDAKDVGVALSIARVARHRTGSDKLPMKLLGWSRGGQIGYAYLGGESQVPPAARHVNGFIPVDIYLKTDLGTPEGVKQRNDACARLAADLAQYNDPARPDRYYTGIGGLVSTIGQLALGDPETPTPLPIALPGVNDPLSNREVALLVGEATYFLSNPPPTPFYHFTGGTFGADNVPTGLTYVGDEARWFAAAAQAAPFEPLKVLIDAERAMCGDPASTIDAHLSQIAVPVLYVGAEGGFGSSGLYTTTLLASQDRSSIVVSKTADQLHDVGHGDIFLADNARTMFWDGILGWLRSSHHCQDDSECTLLRDNTTCQCLAAPAGATDPKSDSACLVDPCRDKVPSCQNFTCVVSGSDASM</sequence>
<proteinExistence type="predicted"/>
<dbReference type="Gene3D" id="3.40.50.1820">
    <property type="entry name" value="alpha/beta hydrolase"/>
    <property type="match status" value="1"/>
</dbReference>
<evidence type="ECO:0008006" key="4">
    <source>
        <dbReference type="Google" id="ProtNLM"/>
    </source>
</evidence>
<name>A0A2L0F3L5_SORCE</name>
<gene>
    <name evidence="2" type="ORF">SOCE26_076060</name>
</gene>
<keyword evidence="1" id="KW-0732">Signal</keyword>